<dbReference type="RefSeq" id="WP_261897898.1">
    <property type="nucleotide sequence ID" value="NZ_AP024896.1"/>
</dbReference>
<keyword evidence="6" id="KW-1185">Reference proteome</keyword>
<name>A0ABZ0QJE8_9VIBR</name>
<accession>A0ABZ0QJE8</accession>
<organism evidence="5 6">
    <name type="scientific">Vibrio porteresiae DSM 19223</name>
    <dbReference type="NCBI Taxonomy" id="1123496"/>
    <lineage>
        <taxon>Bacteria</taxon>
        <taxon>Pseudomonadati</taxon>
        <taxon>Pseudomonadota</taxon>
        <taxon>Gammaproteobacteria</taxon>
        <taxon>Vibrionales</taxon>
        <taxon>Vibrionaceae</taxon>
        <taxon>Vibrio</taxon>
    </lineage>
</organism>
<dbReference type="EMBL" id="CP138204">
    <property type="protein sequence ID" value="WPC75930.1"/>
    <property type="molecule type" value="Genomic_DNA"/>
</dbReference>
<dbReference type="PROSITE" id="PS51186">
    <property type="entry name" value="GNAT"/>
    <property type="match status" value="1"/>
</dbReference>
<dbReference type="Gene3D" id="3.40.630.30">
    <property type="match status" value="1"/>
</dbReference>
<dbReference type="SUPFAM" id="SSF55729">
    <property type="entry name" value="Acyl-CoA N-acyltransferases (Nat)"/>
    <property type="match status" value="1"/>
</dbReference>
<dbReference type="Proteomes" id="UP001304071">
    <property type="component" value="Chromosome 2"/>
</dbReference>
<comment type="similarity">
    <text evidence="3">Belongs to the acetyltransferase family. RimJ subfamily.</text>
</comment>
<protein>
    <submittedName>
        <fullName evidence="5">GNAT family N-acetyltransferase</fullName>
    </submittedName>
</protein>
<dbReference type="PANTHER" id="PTHR43792:SF8">
    <property type="entry name" value="[RIBOSOMAL PROTEIN US5]-ALANINE N-ACETYLTRANSFERASE"/>
    <property type="match status" value="1"/>
</dbReference>
<gene>
    <name evidence="5" type="ORF">R8Z52_23745</name>
</gene>
<reference evidence="5 6" key="1">
    <citation type="submission" date="2023-11" db="EMBL/GenBank/DDBJ databases">
        <title>Plant-associative lifestyle of Vibrio porteresiae and its evolutionary dynamics.</title>
        <authorList>
            <person name="Rameshkumar N."/>
            <person name="Kirti K."/>
        </authorList>
    </citation>
    <scope>NUCLEOTIDE SEQUENCE [LARGE SCALE GENOMIC DNA]</scope>
    <source>
        <strain evidence="5 6">MSSRF30</strain>
    </source>
</reference>
<dbReference type="InterPro" id="IPR000182">
    <property type="entry name" value="GNAT_dom"/>
</dbReference>
<dbReference type="PANTHER" id="PTHR43792">
    <property type="entry name" value="GNAT FAMILY, PUTATIVE (AFU_ORTHOLOGUE AFUA_3G00765)-RELATED-RELATED"/>
    <property type="match status" value="1"/>
</dbReference>
<evidence type="ECO:0000313" key="6">
    <source>
        <dbReference type="Proteomes" id="UP001304071"/>
    </source>
</evidence>
<dbReference type="InterPro" id="IPR051531">
    <property type="entry name" value="N-acetyltransferase"/>
</dbReference>
<evidence type="ECO:0000313" key="5">
    <source>
        <dbReference type="EMBL" id="WPC75930.1"/>
    </source>
</evidence>
<feature type="domain" description="N-acetyltransferase" evidence="4">
    <location>
        <begin position="36"/>
        <end position="184"/>
    </location>
</feature>
<dbReference type="Pfam" id="PF13302">
    <property type="entry name" value="Acetyltransf_3"/>
    <property type="match status" value="1"/>
</dbReference>
<keyword evidence="2" id="KW-0012">Acyltransferase</keyword>
<evidence type="ECO:0000259" key="4">
    <source>
        <dbReference type="PROSITE" id="PS51186"/>
    </source>
</evidence>
<evidence type="ECO:0000256" key="2">
    <source>
        <dbReference type="ARBA" id="ARBA00023315"/>
    </source>
</evidence>
<evidence type="ECO:0000256" key="1">
    <source>
        <dbReference type="ARBA" id="ARBA00022679"/>
    </source>
</evidence>
<keyword evidence="1" id="KW-0808">Transferase</keyword>
<proteinExistence type="inferred from homology"/>
<sequence length="184" mass="20659">MKTFKFKNCERIDLTQIKIECENIDLVSISLKYAESIYEEFTEEITRYMIPSPPKSVDESRAFISSSMEGMKDEHDLVVAIISKSGEFLGCAGFHGRGKCNTPEFGVWLKKSAHGNGYGKTAIHALWGWALKNIEFDYAIYPVDVANERSRRIPESLGGVVFKELKVPCASGGYLDEIVYRVSA</sequence>
<evidence type="ECO:0000256" key="3">
    <source>
        <dbReference type="ARBA" id="ARBA00038502"/>
    </source>
</evidence>
<dbReference type="InterPro" id="IPR016181">
    <property type="entry name" value="Acyl_CoA_acyltransferase"/>
</dbReference>